<dbReference type="Gene3D" id="1.10.287.130">
    <property type="match status" value="1"/>
</dbReference>
<dbReference type="Gene3D" id="3.40.50.150">
    <property type="entry name" value="Vaccinia Virus protein VP39"/>
    <property type="match status" value="1"/>
</dbReference>
<feature type="domain" description="PAC" evidence="13">
    <location>
        <begin position="1092"/>
        <end position="1144"/>
    </location>
</feature>
<protein>
    <submittedName>
        <fullName evidence="16">Two-component system, chemotaxis family, CheB/CheR fusion protein</fullName>
    </submittedName>
</protein>
<evidence type="ECO:0000259" key="15">
    <source>
        <dbReference type="PROSITE" id="PS50123"/>
    </source>
</evidence>
<dbReference type="OrthoDB" id="9816309at2"/>
<dbReference type="InterPro" id="IPR000780">
    <property type="entry name" value="CheR_MeTrfase"/>
</dbReference>
<keyword evidence="7" id="KW-0378">Hydrolase</keyword>
<feature type="active site" evidence="7">
    <location>
        <position position="66"/>
    </location>
</feature>
<dbReference type="GO" id="GO:0005737">
    <property type="term" value="C:cytoplasm"/>
    <property type="evidence" value="ECO:0007669"/>
    <property type="project" value="InterPro"/>
</dbReference>
<dbReference type="InterPro" id="IPR011006">
    <property type="entry name" value="CheY-like_superfamily"/>
</dbReference>
<dbReference type="InterPro" id="IPR022642">
    <property type="entry name" value="CheR_C"/>
</dbReference>
<dbReference type="InterPro" id="IPR000014">
    <property type="entry name" value="PAS"/>
</dbReference>
<dbReference type="SUPFAM" id="SSF52172">
    <property type="entry name" value="CheY-like"/>
    <property type="match status" value="1"/>
</dbReference>
<dbReference type="SUPFAM" id="SSF47384">
    <property type="entry name" value="Homodimeric domain of signal transducing histidine kinase"/>
    <property type="match status" value="1"/>
</dbReference>
<comment type="catalytic activity">
    <reaction evidence="2">
        <text>L-glutamyl-[protein] + S-adenosyl-L-methionine = [protein]-L-glutamate 5-O-methyl ester + S-adenosyl-L-homocysteine</text>
        <dbReference type="Rhea" id="RHEA:24452"/>
        <dbReference type="Rhea" id="RHEA-COMP:10208"/>
        <dbReference type="Rhea" id="RHEA-COMP:10311"/>
        <dbReference type="ChEBI" id="CHEBI:29973"/>
        <dbReference type="ChEBI" id="CHEBI:57856"/>
        <dbReference type="ChEBI" id="CHEBI:59789"/>
        <dbReference type="ChEBI" id="CHEBI:82795"/>
        <dbReference type="EC" id="2.1.1.80"/>
    </reaction>
</comment>
<dbReference type="CDD" id="cd16434">
    <property type="entry name" value="CheB-CheR_fusion"/>
    <property type="match status" value="1"/>
</dbReference>
<dbReference type="PROSITE" id="PS50122">
    <property type="entry name" value="CHEB"/>
    <property type="match status" value="1"/>
</dbReference>
<feature type="modified residue" description="4-aspartylphosphate" evidence="8">
    <location>
        <position position="1466"/>
    </location>
</feature>
<dbReference type="InterPro" id="IPR035965">
    <property type="entry name" value="PAS-like_dom_sf"/>
</dbReference>
<dbReference type="Pfam" id="PF03705">
    <property type="entry name" value="CheR_N"/>
    <property type="match status" value="1"/>
</dbReference>
<feature type="coiled-coil region" evidence="9">
    <location>
        <begin position="691"/>
        <end position="764"/>
    </location>
</feature>
<dbReference type="GO" id="GO:0000156">
    <property type="term" value="F:phosphorelay response regulator activity"/>
    <property type="evidence" value="ECO:0007669"/>
    <property type="project" value="InterPro"/>
</dbReference>
<dbReference type="InterPro" id="IPR050903">
    <property type="entry name" value="Bact_Chemotaxis_MeTrfase"/>
</dbReference>
<dbReference type="SUPFAM" id="SSF47757">
    <property type="entry name" value="Chemotaxis receptor methyltransferase CheR, N-terminal domain"/>
    <property type="match status" value="1"/>
</dbReference>
<dbReference type="GO" id="GO:0000155">
    <property type="term" value="F:phosphorelay sensor kinase activity"/>
    <property type="evidence" value="ECO:0007669"/>
    <property type="project" value="InterPro"/>
</dbReference>
<dbReference type="InterPro" id="IPR005467">
    <property type="entry name" value="His_kinase_dom"/>
</dbReference>
<evidence type="ECO:0000256" key="9">
    <source>
        <dbReference type="SAM" id="Coils"/>
    </source>
</evidence>
<accession>A0A1G6J1A3</accession>
<name>A0A1G6J1A3_9BURK</name>
<dbReference type="Gene3D" id="1.10.155.10">
    <property type="entry name" value="Chemotaxis receptor methyltransferase CheR, N-terminal domain"/>
    <property type="match status" value="1"/>
</dbReference>
<evidence type="ECO:0000256" key="6">
    <source>
        <dbReference type="ARBA" id="ARBA00022691"/>
    </source>
</evidence>
<evidence type="ECO:0000256" key="4">
    <source>
        <dbReference type="ARBA" id="ARBA00022603"/>
    </source>
</evidence>
<keyword evidence="17" id="KW-1185">Reference proteome</keyword>
<dbReference type="SMART" id="SM00086">
    <property type="entry name" value="PAC"/>
    <property type="match status" value="3"/>
</dbReference>
<dbReference type="SMART" id="SM00138">
    <property type="entry name" value="MeTrc"/>
    <property type="match status" value="1"/>
</dbReference>
<proteinExistence type="predicted"/>
<reference evidence="16 17" key="1">
    <citation type="submission" date="2016-10" db="EMBL/GenBank/DDBJ databases">
        <authorList>
            <person name="de Groot N.N."/>
        </authorList>
    </citation>
    <scope>NUCLEOTIDE SEQUENCE [LARGE SCALE GENOMIC DNA]</scope>
    <source>
        <strain evidence="16 17">DSM 16619</strain>
    </source>
</reference>
<dbReference type="Pfam" id="PF00512">
    <property type="entry name" value="HisKA"/>
    <property type="match status" value="1"/>
</dbReference>
<evidence type="ECO:0000256" key="5">
    <source>
        <dbReference type="ARBA" id="ARBA00022679"/>
    </source>
</evidence>
<keyword evidence="8" id="KW-0597">Phosphoprotein</keyword>
<dbReference type="InterPro" id="IPR022641">
    <property type="entry name" value="CheR_N"/>
</dbReference>
<evidence type="ECO:0000256" key="3">
    <source>
        <dbReference type="ARBA" id="ARBA00022500"/>
    </source>
</evidence>
<dbReference type="InterPro" id="IPR000700">
    <property type="entry name" value="PAS-assoc_C"/>
</dbReference>
<dbReference type="PROSITE" id="PS50109">
    <property type="entry name" value="HIS_KIN"/>
    <property type="match status" value="1"/>
</dbReference>
<dbReference type="InterPro" id="IPR000673">
    <property type="entry name" value="Sig_transdc_resp-reg_Me-estase"/>
</dbReference>
<evidence type="ECO:0000256" key="2">
    <source>
        <dbReference type="ARBA" id="ARBA00001541"/>
    </source>
</evidence>
<dbReference type="PROSITE" id="PS50123">
    <property type="entry name" value="CHER"/>
    <property type="match status" value="1"/>
</dbReference>
<keyword evidence="5" id="KW-0808">Transferase</keyword>
<dbReference type="Proteomes" id="UP000198781">
    <property type="component" value="Unassembled WGS sequence"/>
</dbReference>
<feature type="domain" description="Response regulatory" evidence="11">
    <location>
        <begin position="1417"/>
        <end position="1533"/>
    </location>
</feature>
<dbReference type="InterPro" id="IPR001789">
    <property type="entry name" value="Sig_transdc_resp-reg_receiver"/>
</dbReference>
<dbReference type="PRINTS" id="PR00996">
    <property type="entry name" value="CHERMTFRASE"/>
</dbReference>
<evidence type="ECO:0000256" key="1">
    <source>
        <dbReference type="ARBA" id="ARBA00000085"/>
    </source>
</evidence>
<feature type="domain" description="PAS" evidence="12">
    <location>
        <begin position="892"/>
        <end position="962"/>
    </location>
</feature>
<feature type="domain" description="Histidine kinase" evidence="10">
    <location>
        <begin position="1176"/>
        <end position="1392"/>
    </location>
</feature>
<dbReference type="Gene3D" id="3.40.50.2300">
    <property type="match status" value="1"/>
</dbReference>
<dbReference type="InterPro" id="IPR029063">
    <property type="entry name" value="SAM-dependent_MTases_sf"/>
</dbReference>
<dbReference type="Pfam" id="PF00072">
    <property type="entry name" value="Response_reg"/>
    <property type="match status" value="1"/>
</dbReference>
<dbReference type="SUPFAM" id="SSF55785">
    <property type="entry name" value="PYP-like sensor domain (PAS domain)"/>
    <property type="match status" value="3"/>
</dbReference>
<dbReference type="GO" id="GO:0006355">
    <property type="term" value="P:regulation of DNA-templated transcription"/>
    <property type="evidence" value="ECO:0007669"/>
    <property type="project" value="InterPro"/>
</dbReference>
<evidence type="ECO:0000259" key="13">
    <source>
        <dbReference type="PROSITE" id="PS50113"/>
    </source>
</evidence>
<dbReference type="Gene3D" id="3.30.450.20">
    <property type="entry name" value="PAS domain"/>
    <property type="match status" value="3"/>
</dbReference>
<feature type="domain" description="PAC" evidence="13">
    <location>
        <begin position="834"/>
        <end position="891"/>
    </location>
</feature>
<dbReference type="Pfam" id="PF02518">
    <property type="entry name" value="HATPase_c"/>
    <property type="match status" value="1"/>
</dbReference>
<dbReference type="InterPro" id="IPR013767">
    <property type="entry name" value="PAS_fold"/>
</dbReference>
<keyword evidence="3 7" id="KW-0145">Chemotaxis</keyword>
<evidence type="ECO:0000256" key="7">
    <source>
        <dbReference type="PROSITE-ProRule" id="PRU00050"/>
    </source>
</evidence>
<dbReference type="CDD" id="cd17580">
    <property type="entry name" value="REC_2_DhkD-like"/>
    <property type="match status" value="1"/>
</dbReference>
<dbReference type="STRING" id="187868.SAMN05192589_101291"/>
<sequence length="1539" mass="168958">MDEPQTNPDEAEEREAETLDNVVPTRGYHMLPLIGIGGSAGGIPALQAFLQAMPANPGLAFVVILHLSPQHDSELAEILQRSTTMRVVQVRETCKVQADTVYVIPPGKALRTYDGFLQLAELPTQRHRHVAVDLFFRTLADTYGPHATAIVLSGLDGDGAIGIKRIKERGGLTIAQDPDQAEHSGMPRAALSTGMVDWTLPAASIPDRLLDYYRSERRIKLPSENGPQPLEERVPQGTATEAALRDVLIFLRTRTGRDFAYYKRATILRRIGRRMQVNGIEDLQGYLDCLRTRPGEAGALLQDLLISVTNFFRDPECFSALEARIGDLFAGKGPGDTVRVWVAACATGEEAYSIAILLSEYARQIDAAPMIQVFASDLDDEAISVAREGFYPTAIEADVSEERLRRYFMKEHRGYRMRREVREMVLFAVHDVLKDSPFSRLDLVTCRNLLIYLNRNAQHRVFDTFHFSLKPGGLMFLGSSESVEDSSPLFAVLDKKHRIYSQRVTPRAGLPVPSGPGTLALALEAQHSARSGPVVAGPAFAATPSTSRDLPHLEGRSNSWGDLHFRLLEKIAPPSVLIDAEHDIVHLSPNAGEYLRFQGGEPSRNLLRAIHEDLRIEVRAALYQATQRKMAVETPPVEIDKGGSDTALVVRVVPVHEMAPGFLLVIIQPASAAVPVPNVQVRATAVTEPLAQHLEHELERMKLHLRDTVEQYEVSTEELKASNEELQAMNEELRSATEELETSREELQSINEELTTVNHELKTKVDELGHSNSDMHNLMDATAIATVFLDRELCITRFTPSAVTLFKLIPSDIGRPLSDLATHLDYPEMTADARRVLERLVPMEREVGKGGGQWFLVRALPYRTLDDRIAGVVLTFVDITERKHSQEALRVSQERFSLIVSQAAAGVMEVSLDGRIEFTNRSYRELLGYTEAEIIGMSLLDVVHPDDRAQSAALFDQLARHGEPFQVEKRCLRKDGSVLWTFNSVSRLSNVQGRADAALVMCTDVTERKRAEEALSRSEEQLRLIVENAVEFAIFSTDPQLRVTRWNVGAERLLGYTEAEVLGQPADIIFTDDDRARGAPQTEVRQALTEGRAMDDRLHRRKDGSTFWASGVLMPMLASGAVVGFVKILRDQSRARQTQEQLEMSRAELVEALRQREAAHGALEAADAAKDRFLAVLSHELRNPLASIRSAAQALQTAQLDDPRRVRAADILDRQSAAMKALLDDLLDVSRLRLGRLELRRGHVLLSEVIDMAIETTRPAIEAGAHRLDVVLPPEPVVLDADLVRLSQVLSNLLANAAKYTPQAGHIALKATVDGQTVVITVTDNGIGMEAGSIDDMFGMFVQETDVPGTRGLGIGLALVRSIVELHGGSVQATSPGRGQGSVFTVRLPLIQVAPSAEPQPLPADEPAEAPPGIAPRVLVVDDNADAAWSIATLLQISGCEVETCSDGPSAVAAARQAMPDVAVLDIGMPGMSGHEVARRLRAMPGGKDVLLVALTGWGQEADRQAAAEAGFDAHLVKPVEVKELMALIKSSQQTGRED</sequence>
<dbReference type="PANTHER" id="PTHR24422:SF27">
    <property type="entry name" value="PROTEIN-GLUTAMATE O-METHYLTRANSFERASE"/>
    <property type="match status" value="1"/>
</dbReference>
<dbReference type="SUPFAM" id="SSF52738">
    <property type="entry name" value="Methylesterase CheB, C-terminal domain"/>
    <property type="match status" value="1"/>
</dbReference>
<dbReference type="Pfam" id="PF01739">
    <property type="entry name" value="CheR"/>
    <property type="match status" value="1"/>
</dbReference>
<dbReference type="InterPro" id="IPR036097">
    <property type="entry name" value="HisK_dim/P_sf"/>
</dbReference>
<evidence type="ECO:0000259" key="11">
    <source>
        <dbReference type="PROSITE" id="PS50110"/>
    </source>
</evidence>
<comment type="catalytic activity">
    <reaction evidence="1">
        <text>ATP + protein L-histidine = ADP + protein N-phospho-L-histidine.</text>
        <dbReference type="EC" id="2.7.13.3"/>
    </reaction>
</comment>
<feature type="domain" description="CheB-type methylesterase" evidence="14">
    <location>
        <begin position="24"/>
        <end position="216"/>
    </location>
</feature>
<feature type="active site" evidence="7">
    <location>
        <position position="39"/>
    </location>
</feature>
<dbReference type="Gene3D" id="3.30.565.10">
    <property type="entry name" value="Histidine kinase-like ATPase, C-terminal domain"/>
    <property type="match status" value="1"/>
</dbReference>
<evidence type="ECO:0000313" key="16">
    <source>
        <dbReference type="EMBL" id="SDC12363.1"/>
    </source>
</evidence>
<dbReference type="GO" id="GO:0006935">
    <property type="term" value="P:chemotaxis"/>
    <property type="evidence" value="ECO:0007669"/>
    <property type="project" value="UniProtKB-UniRule"/>
</dbReference>
<dbReference type="InterPro" id="IPR003594">
    <property type="entry name" value="HATPase_dom"/>
</dbReference>
<dbReference type="GO" id="GO:0032259">
    <property type="term" value="P:methylation"/>
    <property type="evidence" value="ECO:0007669"/>
    <property type="project" value="UniProtKB-KW"/>
</dbReference>
<dbReference type="Pfam" id="PF13426">
    <property type="entry name" value="PAS_9"/>
    <property type="match status" value="1"/>
</dbReference>
<dbReference type="GO" id="GO:0008983">
    <property type="term" value="F:protein-glutamate O-methyltransferase activity"/>
    <property type="evidence" value="ECO:0007669"/>
    <property type="project" value="UniProtKB-EC"/>
</dbReference>
<dbReference type="PROSITE" id="PS50113">
    <property type="entry name" value="PAC"/>
    <property type="match status" value="3"/>
</dbReference>
<dbReference type="RefSeq" id="WP_092739579.1">
    <property type="nucleotide sequence ID" value="NZ_FMZC01000001.1"/>
</dbReference>
<feature type="active site" evidence="7">
    <location>
        <position position="158"/>
    </location>
</feature>
<dbReference type="GO" id="GO:0008984">
    <property type="term" value="F:protein-glutamate methylesterase activity"/>
    <property type="evidence" value="ECO:0007669"/>
    <property type="project" value="InterPro"/>
</dbReference>
<dbReference type="SMART" id="SM00448">
    <property type="entry name" value="REC"/>
    <property type="match status" value="1"/>
</dbReference>
<evidence type="ECO:0000259" key="10">
    <source>
        <dbReference type="PROSITE" id="PS50109"/>
    </source>
</evidence>
<dbReference type="Gene3D" id="3.40.50.180">
    <property type="entry name" value="Methylesterase CheB, C-terminal domain"/>
    <property type="match status" value="1"/>
</dbReference>
<dbReference type="EMBL" id="FMZC01000001">
    <property type="protein sequence ID" value="SDC12363.1"/>
    <property type="molecule type" value="Genomic_DNA"/>
</dbReference>
<keyword evidence="9" id="KW-0175">Coiled coil</keyword>
<feature type="domain" description="PAC" evidence="13">
    <location>
        <begin position="965"/>
        <end position="1017"/>
    </location>
</feature>
<dbReference type="CDD" id="cd00130">
    <property type="entry name" value="PAS"/>
    <property type="match status" value="3"/>
</dbReference>
<dbReference type="SMART" id="SM00387">
    <property type="entry name" value="HATPase_c"/>
    <property type="match status" value="1"/>
</dbReference>
<evidence type="ECO:0000259" key="12">
    <source>
        <dbReference type="PROSITE" id="PS50112"/>
    </source>
</evidence>
<dbReference type="PANTHER" id="PTHR24422">
    <property type="entry name" value="CHEMOTAXIS PROTEIN METHYLTRANSFERASE"/>
    <property type="match status" value="1"/>
</dbReference>
<evidence type="ECO:0000259" key="14">
    <source>
        <dbReference type="PROSITE" id="PS50122"/>
    </source>
</evidence>
<evidence type="ECO:0000313" key="17">
    <source>
        <dbReference type="Proteomes" id="UP000198781"/>
    </source>
</evidence>
<dbReference type="PROSITE" id="PS50112">
    <property type="entry name" value="PAS"/>
    <property type="match status" value="2"/>
</dbReference>
<dbReference type="InterPro" id="IPR001610">
    <property type="entry name" value="PAC"/>
</dbReference>
<feature type="domain" description="PAS" evidence="12">
    <location>
        <begin position="1018"/>
        <end position="1091"/>
    </location>
</feature>
<dbReference type="Pfam" id="PF13596">
    <property type="entry name" value="PAS_10"/>
    <property type="match status" value="1"/>
</dbReference>
<dbReference type="InterPro" id="IPR035909">
    <property type="entry name" value="CheB_C"/>
</dbReference>
<dbReference type="Pfam" id="PF00989">
    <property type="entry name" value="PAS"/>
    <property type="match status" value="1"/>
</dbReference>
<dbReference type="SMART" id="SM00091">
    <property type="entry name" value="PAS"/>
    <property type="match status" value="4"/>
</dbReference>
<keyword evidence="6" id="KW-0949">S-adenosyl-L-methionine</keyword>
<feature type="domain" description="CheR-type methyltransferase" evidence="15">
    <location>
        <begin position="238"/>
        <end position="483"/>
    </location>
</feature>
<dbReference type="InterPro" id="IPR003661">
    <property type="entry name" value="HisK_dim/P_dom"/>
</dbReference>
<dbReference type="Pfam" id="PF01339">
    <property type="entry name" value="CheB_methylest"/>
    <property type="match status" value="1"/>
</dbReference>
<dbReference type="SMART" id="SM00388">
    <property type="entry name" value="HisKA"/>
    <property type="match status" value="1"/>
</dbReference>
<dbReference type="InterPro" id="IPR036890">
    <property type="entry name" value="HATPase_C_sf"/>
</dbReference>
<organism evidence="16 17">
    <name type="scientific">Paracidovorax valerianellae</name>
    <dbReference type="NCBI Taxonomy" id="187868"/>
    <lineage>
        <taxon>Bacteria</taxon>
        <taxon>Pseudomonadati</taxon>
        <taxon>Pseudomonadota</taxon>
        <taxon>Betaproteobacteria</taxon>
        <taxon>Burkholderiales</taxon>
        <taxon>Comamonadaceae</taxon>
        <taxon>Paracidovorax</taxon>
    </lineage>
</organism>
<keyword evidence="4" id="KW-0489">Methyltransferase</keyword>
<dbReference type="CDD" id="cd00082">
    <property type="entry name" value="HisKA"/>
    <property type="match status" value="1"/>
</dbReference>
<dbReference type="PROSITE" id="PS50110">
    <property type="entry name" value="RESPONSE_REGULATORY"/>
    <property type="match status" value="1"/>
</dbReference>
<evidence type="ECO:0000256" key="8">
    <source>
        <dbReference type="PROSITE-ProRule" id="PRU00169"/>
    </source>
</evidence>
<dbReference type="NCBIfam" id="TIGR00229">
    <property type="entry name" value="sensory_box"/>
    <property type="match status" value="2"/>
</dbReference>
<dbReference type="SUPFAM" id="SSF55874">
    <property type="entry name" value="ATPase domain of HSP90 chaperone/DNA topoisomerase II/histidine kinase"/>
    <property type="match status" value="1"/>
</dbReference>
<dbReference type="SUPFAM" id="SSF53335">
    <property type="entry name" value="S-adenosyl-L-methionine-dependent methyltransferases"/>
    <property type="match status" value="1"/>
</dbReference>
<gene>
    <name evidence="16" type="ORF">SAMN05192589_101291</name>
</gene>
<dbReference type="InterPro" id="IPR036804">
    <property type="entry name" value="CheR_N_sf"/>
</dbReference>